<dbReference type="Proteomes" id="UP000030689">
    <property type="component" value="Unassembled WGS sequence"/>
</dbReference>
<dbReference type="STRING" id="72664.V4KP42"/>
<evidence type="ECO:0000313" key="4">
    <source>
        <dbReference type="Proteomes" id="UP000030689"/>
    </source>
</evidence>
<dbReference type="EMBL" id="KI517465">
    <property type="protein sequence ID" value="ESQ39655.1"/>
    <property type="molecule type" value="Genomic_DNA"/>
</dbReference>
<dbReference type="KEGG" id="eus:EUTSA_v10001146mg"/>
<dbReference type="FunFam" id="3.40.50.10140:FF:000007">
    <property type="entry name" value="Disease resistance protein (TIR-NBS-LRR class)"/>
    <property type="match status" value="1"/>
</dbReference>
<organism evidence="3 4">
    <name type="scientific">Eutrema salsugineum</name>
    <name type="common">Saltwater cress</name>
    <name type="synonym">Sisymbrium salsugineum</name>
    <dbReference type="NCBI Taxonomy" id="72664"/>
    <lineage>
        <taxon>Eukaryota</taxon>
        <taxon>Viridiplantae</taxon>
        <taxon>Streptophyta</taxon>
        <taxon>Embryophyta</taxon>
        <taxon>Tracheophyta</taxon>
        <taxon>Spermatophyta</taxon>
        <taxon>Magnoliopsida</taxon>
        <taxon>eudicotyledons</taxon>
        <taxon>Gunneridae</taxon>
        <taxon>Pentapetalae</taxon>
        <taxon>rosids</taxon>
        <taxon>malvids</taxon>
        <taxon>Brassicales</taxon>
        <taxon>Brassicaceae</taxon>
        <taxon>Eutremeae</taxon>
        <taxon>Eutrema</taxon>
    </lineage>
</organism>
<dbReference type="SUPFAM" id="SSF52200">
    <property type="entry name" value="Toll/Interleukin receptor TIR domain"/>
    <property type="match status" value="1"/>
</dbReference>
<dbReference type="Pfam" id="PF01582">
    <property type="entry name" value="TIR"/>
    <property type="match status" value="1"/>
</dbReference>
<gene>
    <name evidence="3" type="ORF">EUTSA_v10001146mg</name>
</gene>
<dbReference type="PANTHER" id="PTHR32009:SF81">
    <property type="entry name" value="TIR DOMAIN-CONTAINING PROTEIN"/>
    <property type="match status" value="1"/>
</dbReference>
<dbReference type="InterPro" id="IPR000157">
    <property type="entry name" value="TIR_dom"/>
</dbReference>
<dbReference type="Gramene" id="ESQ39655">
    <property type="protein sequence ID" value="ESQ39655"/>
    <property type="gene ID" value="EUTSA_v10001146mg"/>
</dbReference>
<dbReference type="GO" id="GO:0007165">
    <property type="term" value="P:signal transduction"/>
    <property type="evidence" value="ECO:0007669"/>
    <property type="project" value="InterPro"/>
</dbReference>
<dbReference type="PANTHER" id="PTHR32009">
    <property type="entry name" value="TMV RESISTANCE PROTEIN N-LIKE"/>
    <property type="match status" value="1"/>
</dbReference>
<protein>
    <recommendedName>
        <fullName evidence="2">TIR domain-containing protein</fullName>
    </recommendedName>
</protein>
<evidence type="ECO:0000256" key="1">
    <source>
        <dbReference type="ARBA" id="ARBA00023027"/>
    </source>
</evidence>
<keyword evidence="1" id="KW-0520">NAD</keyword>
<keyword evidence="4" id="KW-1185">Reference proteome</keyword>
<proteinExistence type="predicted"/>
<dbReference type="InterPro" id="IPR035897">
    <property type="entry name" value="Toll_tir_struct_dom_sf"/>
</dbReference>
<dbReference type="OMA" id="HDDEHIM"/>
<name>V4KP42_EUTSA</name>
<dbReference type="OrthoDB" id="6160824at2759"/>
<dbReference type="Gene3D" id="3.40.50.10140">
    <property type="entry name" value="Toll/interleukin-1 receptor homology (TIR) domain"/>
    <property type="match status" value="1"/>
</dbReference>
<sequence>MAVQEPLLPSNQVFLNFRGDVRHGLISYLEKALENAGINVFTDKKEMRGEDLTALFRRIEESNIALVVFSRRYMESKWCLNELVAIKERVDENKIVAIPIFYKVEPDELEKLLDEACESHHNVHDDEHIMKKKWKVALTCIKSKMGLTLNEKRYYFGTLRIIFF</sequence>
<feature type="domain" description="TIR" evidence="2">
    <location>
        <begin position="9"/>
        <end position="141"/>
    </location>
</feature>
<dbReference type="PROSITE" id="PS50104">
    <property type="entry name" value="TIR"/>
    <property type="match status" value="1"/>
</dbReference>
<accession>V4KP42</accession>
<dbReference type="AlphaFoldDB" id="V4KP42"/>
<evidence type="ECO:0000313" key="3">
    <source>
        <dbReference type="EMBL" id="ESQ39655.1"/>
    </source>
</evidence>
<reference evidence="3 4" key="1">
    <citation type="journal article" date="2013" name="Front. Plant Sci.">
        <title>The Reference Genome of the Halophytic Plant Eutrema salsugineum.</title>
        <authorList>
            <person name="Yang R."/>
            <person name="Jarvis D.E."/>
            <person name="Chen H."/>
            <person name="Beilstein M.A."/>
            <person name="Grimwood J."/>
            <person name="Jenkins J."/>
            <person name="Shu S."/>
            <person name="Prochnik S."/>
            <person name="Xin M."/>
            <person name="Ma C."/>
            <person name="Schmutz J."/>
            <person name="Wing R.A."/>
            <person name="Mitchell-Olds T."/>
            <person name="Schumaker K.S."/>
            <person name="Wang X."/>
        </authorList>
    </citation>
    <scope>NUCLEOTIDE SEQUENCE [LARGE SCALE GENOMIC DNA]</scope>
</reference>
<evidence type="ECO:0000259" key="2">
    <source>
        <dbReference type="PROSITE" id="PS50104"/>
    </source>
</evidence>
<dbReference type="SMART" id="SM00255">
    <property type="entry name" value="TIR"/>
    <property type="match status" value="1"/>
</dbReference>